<organism evidence="3 4">
    <name type="scientific">Desertihabitans brevis</name>
    <dbReference type="NCBI Taxonomy" id="2268447"/>
    <lineage>
        <taxon>Bacteria</taxon>
        <taxon>Bacillati</taxon>
        <taxon>Actinomycetota</taxon>
        <taxon>Actinomycetes</taxon>
        <taxon>Propionibacteriales</taxon>
        <taxon>Propionibacteriaceae</taxon>
        <taxon>Desertihabitans</taxon>
    </lineage>
</organism>
<dbReference type="InterPro" id="IPR000835">
    <property type="entry name" value="HTH_MarR-typ"/>
</dbReference>
<name>A0A367YR26_9ACTN</name>
<comment type="subcellular location">
    <subcellularLocation>
        <location evidence="1">Cytoplasm</location>
    </subcellularLocation>
</comment>
<dbReference type="AlphaFoldDB" id="A0A367YR26"/>
<gene>
    <name evidence="3" type="ORF">DT076_17045</name>
</gene>
<proteinExistence type="predicted"/>
<comment type="caution">
    <text evidence="3">The sequence shown here is derived from an EMBL/GenBank/DDBJ whole genome shotgun (WGS) entry which is preliminary data.</text>
</comment>
<dbReference type="PANTHER" id="PTHR33164:SF5">
    <property type="entry name" value="ORGANIC HYDROPEROXIDE RESISTANCE TRANSCRIPTIONAL REGULATOR"/>
    <property type="match status" value="1"/>
</dbReference>
<dbReference type="SMART" id="SM00347">
    <property type="entry name" value="HTH_MARR"/>
    <property type="match status" value="1"/>
</dbReference>
<dbReference type="Gene3D" id="1.10.10.10">
    <property type="entry name" value="Winged helix-like DNA-binding domain superfamily/Winged helix DNA-binding domain"/>
    <property type="match status" value="1"/>
</dbReference>
<reference evidence="3 4" key="1">
    <citation type="submission" date="2018-07" db="EMBL/GenBank/DDBJ databases">
        <title>Desertimonas flava gen. nov. sp. nov.</title>
        <authorList>
            <person name="Liu S."/>
        </authorList>
    </citation>
    <scope>NUCLEOTIDE SEQUENCE [LARGE SCALE GENOMIC DNA]</scope>
    <source>
        <strain evidence="3 4">16Sb5-5</strain>
    </source>
</reference>
<dbReference type="InterPro" id="IPR039422">
    <property type="entry name" value="MarR/SlyA-like"/>
</dbReference>
<dbReference type="SUPFAM" id="SSF46785">
    <property type="entry name" value="Winged helix' DNA-binding domain"/>
    <property type="match status" value="1"/>
</dbReference>
<dbReference type="GO" id="GO:0003700">
    <property type="term" value="F:DNA-binding transcription factor activity"/>
    <property type="evidence" value="ECO:0007669"/>
    <property type="project" value="InterPro"/>
</dbReference>
<sequence>MTAQRPDLLDLEVQVCFGLVAASRRVVALYRPLLEPLGLTHPLYLLMLALWQHGRLPLHRLAELVHQDPATVSPMVKKLESLGYVTRRRDPADERTLSIELTDQGRELRRSAESIPVTMMDRLGLGEDELARLRAVLDDLIDRSRTVPD</sequence>
<dbReference type="GO" id="GO:0006950">
    <property type="term" value="P:response to stress"/>
    <property type="evidence" value="ECO:0007669"/>
    <property type="project" value="TreeGrafter"/>
</dbReference>
<protein>
    <submittedName>
        <fullName evidence="3">MarR family transcriptional regulator</fullName>
    </submittedName>
</protein>
<evidence type="ECO:0000313" key="3">
    <source>
        <dbReference type="EMBL" id="RCK68345.1"/>
    </source>
</evidence>
<dbReference type="GO" id="GO:0005737">
    <property type="term" value="C:cytoplasm"/>
    <property type="evidence" value="ECO:0007669"/>
    <property type="project" value="UniProtKB-SubCell"/>
</dbReference>
<dbReference type="EMBL" id="QOUI01000012">
    <property type="protein sequence ID" value="RCK68345.1"/>
    <property type="molecule type" value="Genomic_DNA"/>
</dbReference>
<dbReference type="InterPro" id="IPR036390">
    <property type="entry name" value="WH_DNA-bd_sf"/>
</dbReference>
<dbReference type="InterPro" id="IPR036388">
    <property type="entry name" value="WH-like_DNA-bd_sf"/>
</dbReference>
<feature type="domain" description="HTH marR-type" evidence="2">
    <location>
        <begin position="12"/>
        <end position="142"/>
    </location>
</feature>
<evidence type="ECO:0000313" key="4">
    <source>
        <dbReference type="Proteomes" id="UP000252770"/>
    </source>
</evidence>
<evidence type="ECO:0000259" key="2">
    <source>
        <dbReference type="PROSITE" id="PS50995"/>
    </source>
</evidence>
<dbReference type="Pfam" id="PF01047">
    <property type="entry name" value="MarR"/>
    <property type="match status" value="1"/>
</dbReference>
<dbReference type="Proteomes" id="UP000252770">
    <property type="component" value="Unassembled WGS sequence"/>
</dbReference>
<accession>A0A367YR26</accession>
<evidence type="ECO:0000256" key="1">
    <source>
        <dbReference type="ARBA" id="ARBA00004496"/>
    </source>
</evidence>
<dbReference type="PROSITE" id="PS50995">
    <property type="entry name" value="HTH_MARR_2"/>
    <property type="match status" value="1"/>
</dbReference>
<dbReference type="PANTHER" id="PTHR33164">
    <property type="entry name" value="TRANSCRIPTIONAL REGULATOR, MARR FAMILY"/>
    <property type="match status" value="1"/>
</dbReference>
<keyword evidence="4" id="KW-1185">Reference proteome</keyword>
<dbReference type="RefSeq" id="WP_114127906.1">
    <property type="nucleotide sequence ID" value="NZ_QOUI01000012.1"/>
</dbReference>